<proteinExistence type="predicted"/>
<reference evidence="2" key="1">
    <citation type="submission" date="2019-03" db="EMBL/GenBank/DDBJ databases">
        <authorList>
            <person name="Mank J."/>
            <person name="Almeida P."/>
        </authorList>
    </citation>
    <scope>NUCLEOTIDE SEQUENCE</scope>
    <source>
        <strain evidence="2">78183</strain>
    </source>
</reference>
<evidence type="ECO:0000256" key="1">
    <source>
        <dbReference type="SAM" id="MobiDB-lite"/>
    </source>
</evidence>
<organism evidence="2">
    <name type="scientific">Salix viminalis</name>
    <name type="common">Common osier</name>
    <name type="synonym">Basket willow</name>
    <dbReference type="NCBI Taxonomy" id="40686"/>
    <lineage>
        <taxon>Eukaryota</taxon>
        <taxon>Viridiplantae</taxon>
        <taxon>Streptophyta</taxon>
        <taxon>Embryophyta</taxon>
        <taxon>Tracheophyta</taxon>
        <taxon>Spermatophyta</taxon>
        <taxon>Magnoliopsida</taxon>
        <taxon>eudicotyledons</taxon>
        <taxon>Gunneridae</taxon>
        <taxon>Pentapetalae</taxon>
        <taxon>rosids</taxon>
        <taxon>fabids</taxon>
        <taxon>Malpighiales</taxon>
        <taxon>Salicaceae</taxon>
        <taxon>Saliceae</taxon>
        <taxon>Salix</taxon>
    </lineage>
</organism>
<feature type="region of interest" description="Disordered" evidence="1">
    <location>
        <begin position="1"/>
        <end position="31"/>
    </location>
</feature>
<name>A0A6N2MP52_SALVM</name>
<dbReference type="AlphaFoldDB" id="A0A6N2MP52"/>
<gene>
    <name evidence="2" type="ORF">SVIM_LOCUS401666</name>
</gene>
<dbReference type="EMBL" id="CAADRP010001918">
    <property type="protein sequence ID" value="VFU56141.1"/>
    <property type="molecule type" value="Genomic_DNA"/>
</dbReference>
<sequence length="31" mass="3238">MPGHILFPAPNGMNSKLPPLKSAETSMNLSG</sequence>
<protein>
    <submittedName>
        <fullName evidence="2">Uncharacterized protein</fullName>
    </submittedName>
</protein>
<evidence type="ECO:0000313" key="2">
    <source>
        <dbReference type="EMBL" id="VFU56141.1"/>
    </source>
</evidence>
<accession>A0A6N2MP52</accession>